<name>A0A2R4MC84_9HYPH</name>
<feature type="transmembrane region" description="Helical" evidence="1">
    <location>
        <begin position="25"/>
        <end position="44"/>
    </location>
</feature>
<evidence type="ECO:0000313" key="3">
    <source>
        <dbReference type="EMBL" id="AVX03545.1"/>
    </source>
</evidence>
<keyword evidence="4" id="KW-1185">Reference proteome</keyword>
<reference evidence="3 4" key="1">
    <citation type="submission" date="2017-05" db="EMBL/GenBank/DDBJ databases">
        <title>Genome Analysis of Maritalea myrionectae HL2708#5.</title>
        <authorList>
            <consortium name="Cotde Inc.-PKNU"/>
            <person name="Jang D."/>
            <person name="Oh H.-M."/>
        </authorList>
    </citation>
    <scope>NUCLEOTIDE SEQUENCE [LARGE SCALE GENOMIC DNA]</scope>
    <source>
        <strain evidence="3 4">HL2708#5</strain>
    </source>
</reference>
<gene>
    <name evidence="3" type="ORF">MXMO3_01014</name>
</gene>
<keyword evidence="1" id="KW-0812">Transmembrane</keyword>
<keyword evidence="1" id="KW-0472">Membrane</keyword>
<evidence type="ECO:0000256" key="1">
    <source>
        <dbReference type="SAM" id="Phobius"/>
    </source>
</evidence>
<dbReference type="KEGG" id="mmyr:MXMO3_01014"/>
<dbReference type="EMBL" id="CP021330">
    <property type="protein sequence ID" value="AVX03545.1"/>
    <property type="molecule type" value="Genomic_DNA"/>
</dbReference>
<feature type="transmembrane region" description="Helical" evidence="1">
    <location>
        <begin position="147"/>
        <end position="167"/>
    </location>
</feature>
<feature type="domain" description="DUF1468" evidence="2">
    <location>
        <begin position="31"/>
        <end position="172"/>
    </location>
</feature>
<feature type="transmembrane region" description="Helical" evidence="1">
    <location>
        <begin position="110"/>
        <end position="135"/>
    </location>
</feature>
<feature type="transmembrane region" description="Helical" evidence="1">
    <location>
        <begin position="65"/>
        <end position="87"/>
    </location>
</feature>
<dbReference type="STRING" id="1122213.GCA_000423365_01782"/>
<dbReference type="AlphaFoldDB" id="A0A2R4MC84"/>
<dbReference type="Pfam" id="PF07331">
    <property type="entry name" value="TctB"/>
    <property type="match status" value="1"/>
</dbReference>
<accession>A0A2R4MC84</accession>
<organism evidence="3 4">
    <name type="scientific">Maritalea myrionectae</name>
    <dbReference type="NCBI Taxonomy" id="454601"/>
    <lineage>
        <taxon>Bacteria</taxon>
        <taxon>Pseudomonadati</taxon>
        <taxon>Pseudomonadota</taxon>
        <taxon>Alphaproteobacteria</taxon>
        <taxon>Hyphomicrobiales</taxon>
        <taxon>Devosiaceae</taxon>
        <taxon>Maritalea</taxon>
    </lineage>
</organism>
<dbReference type="Proteomes" id="UP000258927">
    <property type="component" value="Chromosome"/>
</dbReference>
<sequence length="192" mass="21901">MIQENEIGGKSNRALKVDDYFVSPYSSALVWFGICTFLVAVFLASQLGVQAKFFDNMPLEKQPGLWSAIGIIGMLIFGFFQIVQFWFHRNGLQAPGFVSEALIWLRAAEYVLWFMAYVYLVPVVGYLPTTIGFLMLMTWRLGYRHRLYFGFAALSGLLIVVIFKSFLQVKIPGGALYEYLPDMVRSFAILYL</sequence>
<proteinExistence type="predicted"/>
<evidence type="ECO:0000259" key="2">
    <source>
        <dbReference type="Pfam" id="PF07331"/>
    </source>
</evidence>
<keyword evidence="1" id="KW-1133">Transmembrane helix</keyword>
<dbReference type="InterPro" id="IPR009936">
    <property type="entry name" value="DUF1468"/>
</dbReference>
<evidence type="ECO:0000313" key="4">
    <source>
        <dbReference type="Proteomes" id="UP000258927"/>
    </source>
</evidence>
<protein>
    <recommendedName>
        <fullName evidence="2">DUF1468 domain-containing protein</fullName>
    </recommendedName>
</protein>
<dbReference type="RefSeq" id="WP_051213586.1">
    <property type="nucleotide sequence ID" value="NZ_CP021330.1"/>
</dbReference>